<protein>
    <submittedName>
        <fullName evidence="2">Uncharacterized protein</fullName>
    </submittedName>
</protein>
<organism evidence="2 3">
    <name type="scientific">Friedmanniomyces endolithicus</name>
    <dbReference type="NCBI Taxonomy" id="329885"/>
    <lineage>
        <taxon>Eukaryota</taxon>
        <taxon>Fungi</taxon>
        <taxon>Dikarya</taxon>
        <taxon>Ascomycota</taxon>
        <taxon>Pezizomycotina</taxon>
        <taxon>Dothideomycetes</taxon>
        <taxon>Dothideomycetidae</taxon>
        <taxon>Mycosphaerellales</taxon>
        <taxon>Teratosphaeriaceae</taxon>
        <taxon>Friedmanniomyces</taxon>
    </lineage>
</organism>
<dbReference type="EMBL" id="JASUXU010000001">
    <property type="protein sequence ID" value="KAK0328833.1"/>
    <property type="molecule type" value="Genomic_DNA"/>
</dbReference>
<comment type="caution">
    <text evidence="2">The sequence shown here is derived from an EMBL/GenBank/DDBJ whole genome shotgun (WGS) entry which is preliminary data.</text>
</comment>
<gene>
    <name evidence="2" type="ORF">LTR82_000766</name>
</gene>
<evidence type="ECO:0000313" key="3">
    <source>
        <dbReference type="Proteomes" id="UP001168146"/>
    </source>
</evidence>
<sequence length="134" mass="14552">MADSAKVNDMTFMFLVLHAPKQGVPKFKFLADSLGLPNAKAAENKYYKLKKAHWDTVGGAELVLKGMGSADTPTKTNKKTDTPKSMKHQRVADEDEQESSAAKKGKGSAKKMKAANGHDEAPTKVEPKAEDDFT</sequence>
<dbReference type="Proteomes" id="UP001168146">
    <property type="component" value="Unassembled WGS sequence"/>
</dbReference>
<dbReference type="AlphaFoldDB" id="A0AAN6JG08"/>
<accession>A0AAN6JG08</accession>
<name>A0AAN6JG08_9PEZI</name>
<evidence type="ECO:0000256" key="1">
    <source>
        <dbReference type="SAM" id="MobiDB-lite"/>
    </source>
</evidence>
<feature type="region of interest" description="Disordered" evidence="1">
    <location>
        <begin position="66"/>
        <end position="134"/>
    </location>
</feature>
<evidence type="ECO:0000313" key="2">
    <source>
        <dbReference type="EMBL" id="KAK0328833.1"/>
    </source>
</evidence>
<feature type="compositionally biased region" description="Basic and acidic residues" evidence="1">
    <location>
        <begin position="116"/>
        <end position="134"/>
    </location>
</feature>
<reference evidence="2" key="1">
    <citation type="submission" date="2021-12" db="EMBL/GenBank/DDBJ databases">
        <title>Black yeast isolated from Biological Soil Crust.</title>
        <authorList>
            <person name="Kurbessoian T."/>
        </authorList>
    </citation>
    <scope>NUCLEOTIDE SEQUENCE</scope>
    <source>
        <strain evidence="2">CCFEE 5208</strain>
    </source>
</reference>
<feature type="compositionally biased region" description="Basic residues" evidence="1">
    <location>
        <begin position="103"/>
        <end position="113"/>
    </location>
</feature>
<proteinExistence type="predicted"/>